<dbReference type="NCBIfam" id="TIGR01589">
    <property type="entry name" value="A_thal_3526"/>
    <property type="match status" value="1"/>
</dbReference>
<dbReference type="PANTHER" id="PTHR31871:SF61">
    <property type="entry name" value="OS06G0705300 PROTEIN"/>
    <property type="match status" value="1"/>
</dbReference>
<evidence type="ECO:0008006" key="4">
    <source>
        <dbReference type="Google" id="ProtNLM"/>
    </source>
</evidence>
<dbReference type="InterPro" id="IPR006476">
    <property type="entry name" value="CHP01589_pln"/>
</dbReference>
<evidence type="ECO:0000313" key="2">
    <source>
        <dbReference type="EnsemblPlants" id="KRH67570"/>
    </source>
</evidence>
<dbReference type="AlphaFoldDB" id="I1JPE9"/>
<evidence type="ECO:0000313" key="1">
    <source>
        <dbReference type="EMBL" id="KRH67570.1"/>
    </source>
</evidence>
<dbReference type="PaxDb" id="3847-GLYMA03G33110.1"/>
<dbReference type="OrthoDB" id="509052at2759"/>
<keyword evidence="3" id="KW-1185">Reference proteome</keyword>
<protein>
    <recommendedName>
        <fullName evidence="4">Angiotensin-converting enzyme 2</fullName>
    </recommendedName>
</protein>
<reference evidence="2" key="2">
    <citation type="submission" date="2018-02" db="UniProtKB">
        <authorList>
            <consortium name="EnsemblPlants"/>
        </authorList>
    </citation>
    <scope>IDENTIFICATION</scope>
    <source>
        <strain evidence="2">Williams 82</strain>
    </source>
</reference>
<dbReference type="GeneID" id="100808933"/>
<dbReference type="Pfam" id="PF09713">
    <property type="entry name" value="A_thal_3526"/>
    <property type="match status" value="1"/>
</dbReference>
<dbReference type="OMA" id="HMNKNEC"/>
<dbReference type="eggNOG" id="ENOG502S3ZQ">
    <property type="taxonomic scope" value="Eukaryota"/>
</dbReference>
<dbReference type="EnsemblPlants" id="KRH67570">
    <property type="protein sequence ID" value="KRH67570"/>
    <property type="gene ID" value="GLYMA_03G173700"/>
</dbReference>
<reference evidence="1 2" key="1">
    <citation type="journal article" date="2010" name="Nature">
        <title>Genome sequence of the palaeopolyploid soybean.</title>
        <authorList>
            <person name="Schmutz J."/>
            <person name="Cannon S.B."/>
            <person name="Schlueter J."/>
            <person name="Ma J."/>
            <person name="Mitros T."/>
            <person name="Nelson W."/>
            <person name="Hyten D.L."/>
            <person name="Song Q."/>
            <person name="Thelen J.J."/>
            <person name="Cheng J."/>
            <person name="Xu D."/>
            <person name="Hellsten U."/>
            <person name="May G.D."/>
            <person name="Yu Y."/>
            <person name="Sakurai T."/>
            <person name="Umezawa T."/>
            <person name="Bhattacharyya M.K."/>
            <person name="Sandhu D."/>
            <person name="Valliyodan B."/>
            <person name="Lindquist E."/>
            <person name="Peto M."/>
            <person name="Grant D."/>
            <person name="Shu S."/>
            <person name="Goodstein D."/>
            <person name="Barry K."/>
            <person name="Futrell-Griggs M."/>
            <person name="Abernathy B."/>
            <person name="Du J."/>
            <person name="Tian Z."/>
            <person name="Zhu L."/>
            <person name="Gill N."/>
            <person name="Joshi T."/>
            <person name="Libault M."/>
            <person name="Sethuraman A."/>
            <person name="Zhang X.-C."/>
            <person name="Shinozaki K."/>
            <person name="Nguyen H.T."/>
            <person name="Wing R.A."/>
            <person name="Cregan P."/>
            <person name="Specht J."/>
            <person name="Grimwood J."/>
            <person name="Rokhsar D."/>
            <person name="Stacey G."/>
            <person name="Shoemaker R.C."/>
            <person name="Jackson S.A."/>
        </authorList>
    </citation>
    <scope>NUCLEOTIDE SEQUENCE [LARGE SCALE GENOMIC DNA]</scope>
    <source>
        <strain evidence="2">cv. Williams 82</strain>
        <tissue evidence="1">Callus</tissue>
    </source>
</reference>
<sequence length="93" mass="10913">MEDSSSSAAYIRLVHRLIEECILFNMSKEECMEALSKHANIKPVITSTVWKELEKENKEFFEAYTRSRVEKASERETRQRIQNVVSDSSEERV</sequence>
<evidence type="ECO:0000313" key="3">
    <source>
        <dbReference type="Proteomes" id="UP000008827"/>
    </source>
</evidence>
<dbReference type="Gramene" id="KRH67570">
    <property type="protein sequence ID" value="KRH67570"/>
    <property type="gene ID" value="GLYMA_03G173700"/>
</dbReference>
<dbReference type="Proteomes" id="UP000008827">
    <property type="component" value="Chromosome 3"/>
</dbReference>
<organism evidence="1">
    <name type="scientific">Glycine max</name>
    <name type="common">Soybean</name>
    <name type="synonym">Glycine hispida</name>
    <dbReference type="NCBI Taxonomy" id="3847"/>
    <lineage>
        <taxon>Eukaryota</taxon>
        <taxon>Viridiplantae</taxon>
        <taxon>Streptophyta</taxon>
        <taxon>Embryophyta</taxon>
        <taxon>Tracheophyta</taxon>
        <taxon>Spermatophyta</taxon>
        <taxon>Magnoliopsida</taxon>
        <taxon>eudicotyledons</taxon>
        <taxon>Gunneridae</taxon>
        <taxon>Pentapetalae</taxon>
        <taxon>rosids</taxon>
        <taxon>fabids</taxon>
        <taxon>Fabales</taxon>
        <taxon>Fabaceae</taxon>
        <taxon>Papilionoideae</taxon>
        <taxon>50 kb inversion clade</taxon>
        <taxon>NPAAA clade</taxon>
        <taxon>indigoferoid/millettioid clade</taxon>
        <taxon>Phaseoleae</taxon>
        <taxon>Glycine</taxon>
        <taxon>Glycine subgen. Soja</taxon>
    </lineage>
</organism>
<dbReference type="HOGENOM" id="CLU_169276_1_1_1"/>
<dbReference type="KEGG" id="gmx:100808933"/>
<dbReference type="EMBL" id="CM000836">
    <property type="protein sequence ID" value="KRH67570.1"/>
    <property type="molecule type" value="Genomic_DNA"/>
</dbReference>
<proteinExistence type="predicted"/>
<accession>I1JPE9</accession>
<dbReference type="RefSeq" id="XP_003521351.1">
    <property type="nucleotide sequence ID" value="XM_003521303.5"/>
</dbReference>
<gene>
    <name evidence="2" type="primary">LOC100808933</name>
    <name evidence="1" type="ORF">GLYMA_03G173700</name>
</gene>
<reference evidence="1" key="3">
    <citation type="submission" date="2018-07" db="EMBL/GenBank/DDBJ databases">
        <title>WGS assembly of Glycine max.</title>
        <authorList>
            <person name="Schmutz J."/>
            <person name="Cannon S."/>
            <person name="Schlueter J."/>
            <person name="Ma J."/>
            <person name="Mitros T."/>
            <person name="Nelson W."/>
            <person name="Hyten D."/>
            <person name="Song Q."/>
            <person name="Thelen J."/>
            <person name="Cheng J."/>
            <person name="Xu D."/>
            <person name="Hellsten U."/>
            <person name="May G."/>
            <person name="Yu Y."/>
            <person name="Sakurai T."/>
            <person name="Umezawa T."/>
            <person name="Bhattacharyya M."/>
            <person name="Sandhu D."/>
            <person name="Valliyodan B."/>
            <person name="Lindquist E."/>
            <person name="Peto M."/>
            <person name="Grant D."/>
            <person name="Shu S."/>
            <person name="Goodstein D."/>
            <person name="Barry K."/>
            <person name="Futrell-Griggs M."/>
            <person name="Abernathy B."/>
            <person name="Du J."/>
            <person name="Tian Z."/>
            <person name="Zhu L."/>
            <person name="Gill N."/>
            <person name="Joshi T."/>
            <person name="Libault M."/>
            <person name="Sethuraman A."/>
            <person name="Zhang X."/>
            <person name="Shinozaki K."/>
            <person name="Nguyen H."/>
            <person name="Wing R."/>
            <person name="Cregan P."/>
            <person name="Specht J."/>
            <person name="Grimwood J."/>
            <person name="Rokhsar D."/>
            <person name="Stacey G."/>
            <person name="Shoemaker R."/>
            <person name="Jackson S."/>
        </authorList>
    </citation>
    <scope>NUCLEOTIDE SEQUENCE</scope>
    <source>
        <tissue evidence="1">Callus</tissue>
    </source>
</reference>
<name>I1JPE9_SOYBN</name>
<dbReference type="PANTHER" id="PTHR31871">
    <property type="entry name" value="OS02G0137100 PROTEIN"/>
    <property type="match status" value="1"/>
</dbReference>